<protein>
    <recommendedName>
        <fullName evidence="8">AP2/ERF domain-containing protein</fullName>
    </recommendedName>
</protein>
<feature type="compositionally biased region" description="Basic and acidic residues" evidence="7">
    <location>
        <begin position="40"/>
        <end position="56"/>
    </location>
</feature>
<dbReference type="SMART" id="SM00380">
    <property type="entry name" value="AP2"/>
    <property type="match status" value="1"/>
</dbReference>
<reference evidence="9" key="1">
    <citation type="submission" date="2017-07" db="EMBL/GenBank/DDBJ databases">
        <title>Taro Niue Genome Assembly and Annotation.</title>
        <authorList>
            <person name="Atibalentja N."/>
            <person name="Keating K."/>
            <person name="Fields C.J."/>
        </authorList>
    </citation>
    <scope>NUCLEOTIDE SEQUENCE</scope>
    <source>
        <strain evidence="9">Niue_2</strain>
        <tissue evidence="9">Leaf</tissue>
    </source>
</reference>
<dbReference type="GO" id="GO:0005634">
    <property type="term" value="C:nucleus"/>
    <property type="evidence" value="ECO:0007669"/>
    <property type="project" value="UniProtKB-SubCell"/>
</dbReference>
<comment type="subcellular location">
    <subcellularLocation>
        <location evidence="1">Nucleus</location>
    </subcellularLocation>
</comment>
<keyword evidence="2" id="KW-0805">Transcription regulation</keyword>
<feature type="region of interest" description="Disordered" evidence="7">
    <location>
        <begin position="18"/>
        <end position="92"/>
    </location>
</feature>
<evidence type="ECO:0000256" key="2">
    <source>
        <dbReference type="ARBA" id="ARBA00023015"/>
    </source>
</evidence>
<feature type="region of interest" description="Disordered" evidence="7">
    <location>
        <begin position="177"/>
        <end position="197"/>
    </location>
</feature>
<evidence type="ECO:0000256" key="5">
    <source>
        <dbReference type="ARBA" id="ARBA00023242"/>
    </source>
</evidence>
<feature type="compositionally biased region" description="Basic residues" evidence="7">
    <location>
        <begin position="181"/>
        <end position="191"/>
    </location>
</feature>
<evidence type="ECO:0000313" key="9">
    <source>
        <dbReference type="EMBL" id="MQM19071.1"/>
    </source>
</evidence>
<dbReference type="EMBL" id="NMUH01008640">
    <property type="protein sequence ID" value="MQM19071.1"/>
    <property type="molecule type" value="Genomic_DNA"/>
</dbReference>
<accession>A0A843XIN3</accession>
<evidence type="ECO:0000256" key="6">
    <source>
        <dbReference type="ARBA" id="ARBA00037973"/>
    </source>
</evidence>
<feature type="compositionally biased region" description="Polar residues" evidence="7">
    <location>
        <begin position="24"/>
        <end position="39"/>
    </location>
</feature>
<evidence type="ECO:0000259" key="8">
    <source>
        <dbReference type="SMART" id="SM00380"/>
    </source>
</evidence>
<evidence type="ECO:0000313" key="10">
    <source>
        <dbReference type="Proteomes" id="UP000652761"/>
    </source>
</evidence>
<dbReference type="OrthoDB" id="1730034at2759"/>
<keyword evidence="5" id="KW-0539">Nucleus</keyword>
<keyword evidence="4" id="KW-0804">Transcription</keyword>
<dbReference type="PANTHER" id="PTHR32467">
    <property type="entry name" value="AP2-LIKE ETHYLENE-RESPONSIVE TRANSCRIPTION FACTOR"/>
    <property type="match status" value="1"/>
</dbReference>
<dbReference type="GO" id="GO:0003677">
    <property type="term" value="F:DNA binding"/>
    <property type="evidence" value="ECO:0007669"/>
    <property type="project" value="UniProtKB-KW"/>
</dbReference>
<comment type="caution">
    <text evidence="9">The sequence shown here is derived from an EMBL/GenBank/DDBJ whole genome shotgun (WGS) entry which is preliminary data.</text>
</comment>
<comment type="similarity">
    <text evidence="6">Belongs to the AP2/ERF transcription factor family. AP2 subfamily.</text>
</comment>
<keyword evidence="10" id="KW-1185">Reference proteome</keyword>
<evidence type="ECO:0000256" key="7">
    <source>
        <dbReference type="SAM" id="MobiDB-lite"/>
    </source>
</evidence>
<name>A0A843XIN3_COLES</name>
<evidence type="ECO:0000256" key="1">
    <source>
        <dbReference type="ARBA" id="ARBA00004123"/>
    </source>
</evidence>
<proteinExistence type="inferred from homology"/>
<dbReference type="InterPro" id="IPR001471">
    <property type="entry name" value="AP2/ERF_dom"/>
</dbReference>
<dbReference type="Proteomes" id="UP000652761">
    <property type="component" value="Unassembled WGS sequence"/>
</dbReference>
<keyword evidence="3" id="KW-0238">DNA-binding</keyword>
<gene>
    <name evidence="9" type="ORF">Taro_052071</name>
</gene>
<organism evidence="9 10">
    <name type="scientific">Colocasia esculenta</name>
    <name type="common">Wild taro</name>
    <name type="synonym">Arum esculentum</name>
    <dbReference type="NCBI Taxonomy" id="4460"/>
    <lineage>
        <taxon>Eukaryota</taxon>
        <taxon>Viridiplantae</taxon>
        <taxon>Streptophyta</taxon>
        <taxon>Embryophyta</taxon>
        <taxon>Tracheophyta</taxon>
        <taxon>Spermatophyta</taxon>
        <taxon>Magnoliopsida</taxon>
        <taxon>Liliopsida</taxon>
        <taxon>Araceae</taxon>
        <taxon>Aroideae</taxon>
        <taxon>Colocasieae</taxon>
        <taxon>Colocasia</taxon>
    </lineage>
</organism>
<feature type="compositionally biased region" description="Acidic residues" evidence="7">
    <location>
        <begin position="71"/>
        <end position="85"/>
    </location>
</feature>
<dbReference type="PANTHER" id="PTHR32467:SF118">
    <property type="entry name" value="ETHYLENE-RESPONSIVE TRANSCRIPTION FACTOR RAP2-7"/>
    <property type="match status" value="1"/>
</dbReference>
<feature type="domain" description="AP2/ERF" evidence="8">
    <location>
        <begin position="196"/>
        <end position="239"/>
    </location>
</feature>
<sequence length="278" mass="30015">MRGELWDLNSLPDEVMEEAELTTGPASSEACSSERTSVGSKEKWEGSRLGPAKKDADDSETSSYAVVVEEGGGDGQEEEVVEEGGGEGTGSRRIFGFSTGGSGQPLEEGYVAAREQPELVTHQFFPMSCGEGEGGGGGCGGGGVTGASMLLPRAHLVGARFCDYPLVGMAAVGRTTAKAPHTVKKSRRGPRSRSSQYRGVTFYRRTGRWESHICAYDRAAIKFRGVDADINFCLEDYIEDMKQMSNLTKEEFVHLLRRQSTGFSRGSSKYRGVTLHKC</sequence>
<evidence type="ECO:0000256" key="3">
    <source>
        <dbReference type="ARBA" id="ARBA00023125"/>
    </source>
</evidence>
<dbReference type="AlphaFoldDB" id="A0A843XIN3"/>
<dbReference type="GO" id="GO:0003700">
    <property type="term" value="F:DNA-binding transcription factor activity"/>
    <property type="evidence" value="ECO:0007669"/>
    <property type="project" value="InterPro"/>
</dbReference>
<evidence type="ECO:0000256" key="4">
    <source>
        <dbReference type="ARBA" id="ARBA00023163"/>
    </source>
</evidence>